<protein>
    <submittedName>
        <fullName evidence="1">Uncharacterized protein</fullName>
    </submittedName>
</protein>
<gene>
    <name evidence="1" type="ORF">COV72_03975</name>
</gene>
<organism evidence="1 2">
    <name type="scientific">Candidatus Ghiorseimicrobium undicola</name>
    <dbReference type="NCBI Taxonomy" id="1974746"/>
    <lineage>
        <taxon>Bacteria</taxon>
        <taxon>Pseudomonadati</taxon>
        <taxon>Candidatus Omnitrophota</taxon>
        <taxon>Candidatus Ghiorseimicrobium</taxon>
    </lineage>
</organism>
<proteinExistence type="predicted"/>
<evidence type="ECO:0000313" key="1">
    <source>
        <dbReference type="EMBL" id="PIQ89256.1"/>
    </source>
</evidence>
<dbReference type="EMBL" id="PCWA01000060">
    <property type="protein sequence ID" value="PIQ89256.1"/>
    <property type="molecule type" value="Genomic_DNA"/>
</dbReference>
<dbReference type="AlphaFoldDB" id="A0A2H0LXZ9"/>
<name>A0A2H0LXZ9_9BACT</name>
<accession>A0A2H0LXZ9</accession>
<comment type="caution">
    <text evidence="1">The sequence shown here is derived from an EMBL/GenBank/DDBJ whole genome shotgun (WGS) entry which is preliminary data.</text>
</comment>
<evidence type="ECO:0000313" key="2">
    <source>
        <dbReference type="Proteomes" id="UP000229641"/>
    </source>
</evidence>
<dbReference type="Proteomes" id="UP000229641">
    <property type="component" value="Unassembled WGS sequence"/>
</dbReference>
<reference evidence="1 2" key="1">
    <citation type="submission" date="2017-09" db="EMBL/GenBank/DDBJ databases">
        <title>Depth-based differentiation of microbial function through sediment-hosted aquifers and enrichment of novel symbionts in the deep terrestrial subsurface.</title>
        <authorList>
            <person name="Probst A.J."/>
            <person name="Ladd B."/>
            <person name="Jarett J.K."/>
            <person name="Geller-Mcgrath D.E."/>
            <person name="Sieber C.M."/>
            <person name="Emerson J.B."/>
            <person name="Anantharaman K."/>
            <person name="Thomas B.C."/>
            <person name="Malmstrom R."/>
            <person name="Stieglmeier M."/>
            <person name="Klingl A."/>
            <person name="Woyke T."/>
            <person name="Ryan C.M."/>
            <person name="Banfield J.F."/>
        </authorList>
    </citation>
    <scope>NUCLEOTIDE SEQUENCE [LARGE SCALE GENOMIC DNA]</scope>
    <source>
        <strain evidence="1">CG11_big_fil_rev_8_21_14_0_20_42_13</strain>
    </source>
</reference>
<sequence>MAYIHKELASGRWHELSFFAQMANIGSEVERAIRWKNKRCLKELARVRKVMCDYFAFDNQYHSTDKSWQNYFYAFNFAARSAT</sequence>